<keyword evidence="9" id="KW-1185">Reference proteome</keyword>
<keyword evidence="6" id="KW-0560">Oxidoreductase</keyword>
<protein>
    <recommendedName>
        <fullName evidence="3">Probable nitronate monooxygenase</fullName>
    </recommendedName>
</protein>
<keyword evidence="4" id="KW-0285">Flavoprotein</keyword>
<comment type="caution">
    <text evidence="8">The sequence shown here is derived from an EMBL/GenBank/DDBJ whole genome shotgun (WGS) entry which is preliminary data.</text>
</comment>
<evidence type="ECO:0000256" key="1">
    <source>
        <dbReference type="ARBA" id="ARBA00003535"/>
    </source>
</evidence>
<comment type="function">
    <text evidence="1">Nitronate monooxygenase that uses molecular oxygen to catalyze the oxidative denitrification of alkyl nitronates. Acts on propionate 3-nitronate (P3N), the presumed physiological substrate. Probably functions in the detoxification of P3N, a metabolic poison produced by plants and fungi as a defense mechanism.</text>
</comment>
<dbReference type="CDD" id="cd04730">
    <property type="entry name" value="NPD_like"/>
    <property type="match status" value="1"/>
</dbReference>
<evidence type="ECO:0000256" key="3">
    <source>
        <dbReference type="ARBA" id="ARBA00013457"/>
    </source>
</evidence>
<evidence type="ECO:0000256" key="6">
    <source>
        <dbReference type="ARBA" id="ARBA00023002"/>
    </source>
</evidence>
<dbReference type="PANTHER" id="PTHR42747:SF4">
    <property type="entry name" value="BLR1330 PROTEIN"/>
    <property type="match status" value="1"/>
</dbReference>
<evidence type="ECO:0000313" key="8">
    <source>
        <dbReference type="EMBL" id="KIL79032.1"/>
    </source>
</evidence>
<evidence type="ECO:0000256" key="2">
    <source>
        <dbReference type="ARBA" id="ARBA00009881"/>
    </source>
</evidence>
<name>A0ABR5AW99_BACBA</name>
<reference evidence="8 9" key="1">
    <citation type="submission" date="2015-01" db="EMBL/GenBank/DDBJ databases">
        <title>Genome Assembly of Bacillus badius MTCC 1458.</title>
        <authorList>
            <person name="Verma A."/>
            <person name="Khatri I."/>
            <person name="Mual P."/>
            <person name="Subramanian S."/>
            <person name="Krishnamurthi S."/>
        </authorList>
    </citation>
    <scope>NUCLEOTIDE SEQUENCE [LARGE SCALE GENOMIC DNA]</scope>
    <source>
        <strain evidence="8 9">MTCC 1458</strain>
    </source>
</reference>
<sequence length="323" mass="35489">MRKELMKKLEKKVSLPVIMAPMFLVSSPRMVIEGCKSGIIGSFPLLNARTAETLKEWMEAITLELEEAERQNPGQVIAPWAVNFIAHRSNKRYDEDLELIKEYKPPIVITSLGDPSPVAEAVHQYGGLVFADVITVSHAKKAAARGVDGLILVCTGAGGHAGTINPFAFVGAVKEFWNGITILSGAISNGRDIMAAQALGADFAYMGTRFIPAEESFAQTEYRDMLIDSTLDDLIYTNAFSGVKANYLKPSIRQAGLDPDQLEKKEQADFSKMNEDGPKAWKNIWSAGQGVHMIHSVQTVSQIVDELKDAYNEARQMLISEKV</sequence>
<keyword evidence="5" id="KW-0288">FMN</keyword>
<dbReference type="InterPro" id="IPR013785">
    <property type="entry name" value="Aldolase_TIM"/>
</dbReference>
<dbReference type="InterPro" id="IPR004136">
    <property type="entry name" value="NMO"/>
</dbReference>
<dbReference type="Pfam" id="PF03060">
    <property type="entry name" value="NMO"/>
    <property type="match status" value="1"/>
</dbReference>
<keyword evidence="7" id="KW-0503">Monooxygenase</keyword>
<evidence type="ECO:0000313" key="9">
    <source>
        <dbReference type="Proteomes" id="UP000031982"/>
    </source>
</evidence>
<comment type="similarity">
    <text evidence="2">Belongs to the nitronate monooxygenase family. NMO class I subfamily.</text>
</comment>
<accession>A0ABR5AW99</accession>
<dbReference type="EMBL" id="JXLP01000005">
    <property type="protein sequence ID" value="KIL79032.1"/>
    <property type="molecule type" value="Genomic_DNA"/>
</dbReference>
<evidence type="ECO:0000256" key="7">
    <source>
        <dbReference type="ARBA" id="ARBA00023033"/>
    </source>
</evidence>
<evidence type="ECO:0000256" key="4">
    <source>
        <dbReference type="ARBA" id="ARBA00022630"/>
    </source>
</evidence>
<dbReference type="RefSeq" id="WP_041096104.1">
    <property type="nucleotide sequence ID" value="NZ_JARTHD010000008.1"/>
</dbReference>
<evidence type="ECO:0000256" key="5">
    <source>
        <dbReference type="ARBA" id="ARBA00022643"/>
    </source>
</evidence>
<dbReference type="SUPFAM" id="SSF51412">
    <property type="entry name" value="Inosine monophosphate dehydrogenase (IMPDH)"/>
    <property type="match status" value="1"/>
</dbReference>
<gene>
    <name evidence="8" type="ORF">SD77_3833</name>
</gene>
<organism evidence="8 9">
    <name type="scientific">Bacillus badius</name>
    <dbReference type="NCBI Taxonomy" id="1455"/>
    <lineage>
        <taxon>Bacteria</taxon>
        <taxon>Bacillati</taxon>
        <taxon>Bacillota</taxon>
        <taxon>Bacilli</taxon>
        <taxon>Bacillales</taxon>
        <taxon>Bacillaceae</taxon>
        <taxon>Pseudobacillus</taxon>
    </lineage>
</organism>
<dbReference type="GO" id="GO:0051213">
    <property type="term" value="F:dioxygenase activity"/>
    <property type="evidence" value="ECO:0007669"/>
    <property type="project" value="UniProtKB-KW"/>
</dbReference>
<dbReference type="Gene3D" id="3.20.20.70">
    <property type="entry name" value="Aldolase class I"/>
    <property type="match status" value="1"/>
</dbReference>
<proteinExistence type="inferred from homology"/>
<keyword evidence="8" id="KW-0223">Dioxygenase</keyword>
<dbReference type="Proteomes" id="UP000031982">
    <property type="component" value="Unassembled WGS sequence"/>
</dbReference>
<dbReference type="PANTHER" id="PTHR42747">
    <property type="entry name" value="NITRONATE MONOOXYGENASE-RELATED"/>
    <property type="match status" value="1"/>
</dbReference>